<dbReference type="EMBL" id="SDWW01000019">
    <property type="protein sequence ID" value="RYV51242.1"/>
    <property type="molecule type" value="Genomic_DNA"/>
</dbReference>
<dbReference type="SMART" id="SM00448">
    <property type="entry name" value="REC"/>
    <property type="match status" value="1"/>
</dbReference>
<dbReference type="SUPFAM" id="SSF52172">
    <property type="entry name" value="CheY-like"/>
    <property type="match status" value="1"/>
</dbReference>
<dbReference type="Pfam" id="PF00196">
    <property type="entry name" value="GerE"/>
    <property type="match status" value="1"/>
</dbReference>
<dbReference type="InterPro" id="IPR058245">
    <property type="entry name" value="NreC/VraR/RcsB-like_REC"/>
</dbReference>
<dbReference type="InterPro" id="IPR001789">
    <property type="entry name" value="Sig_transdc_resp-reg_receiver"/>
</dbReference>
<dbReference type="Gene3D" id="3.40.50.2300">
    <property type="match status" value="1"/>
</dbReference>
<evidence type="ECO:0000313" key="10">
    <source>
        <dbReference type="Proteomes" id="UP000293764"/>
    </source>
</evidence>
<dbReference type="InterPro" id="IPR016032">
    <property type="entry name" value="Sig_transdc_resp-reg_C-effctor"/>
</dbReference>
<reference evidence="9 10" key="1">
    <citation type="submission" date="2019-01" db="EMBL/GenBank/DDBJ databases">
        <title>Novel species of Cellulomonas.</title>
        <authorList>
            <person name="Liu Q."/>
            <person name="Xin Y.-H."/>
        </authorList>
    </citation>
    <scope>NUCLEOTIDE SEQUENCE [LARGE SCALE GENOMIC DNA]</scope>
    <source>
        <strain evidence="9 10">HLT2-17</strain>
    </source>
</reference>
<evidence type="ECO:0000256" key="2">
    <source>
        <dbReference type="ARBA" id="ARBA00023015"/>
    </source>
</evidence>
<dbReference type="PROSITE" id="PS50110">
    <property type="entry name" value="RESPONSE_REGULATORY"/>
    <property type="match status" value="1"/>
</dbReference>
<dbReference type="Pfam" id="PF00072">
    <property type="entry name" value="Response_reg"/>
    <property type="match status" value="1"/>
</dbReference>
<accession>A0A4Q5MZF6</accession>
<evidence type="ECO:0000256" key="3">
    <source>
        <dbReference type="ARBA" id="ARBA00023125"/>
    </source>
</evidence>
<name>A0A4Q5MZF6_9MICO</name>
<keyword evidence="4" id="KW-0804">Transcription</keyword>
<keyword evidence="2" id="KW-0805">Transcription regulation</keyword>
<protein>
    <submittedName>
        <fullName evidence="9">Response regulator transcription factor</fullName>
    </submittedName>
</protein>
<dbReference type="InterPro" id="IPR039420">
    <property type="entry name" value="WalR-like"/>
</dbReference>
<keyword evidence="3" id="KW-0238">DNA-binding</keyword>
<dbReference type="CDD" id="cd06170">
    <property type="entry name" value="LuxR_C_like"/>
    <property type="match status" value="1"/>
</dbReference>
<evidence type="ECO:0000259" key="7">
    <source>
        <dbReference type="PROSITE" id="PS50043"/>
    </source>
</evidence>
<feature type="domain" description="HTH luxR-type" evidence="7">
    <location>
        <begin position="189"/>
        <end position="261"/>
    </location>
</feature>
<evidence type="ECO:0000259" key="8">
    <source>
        <dbReference type="PROSITE" id="PS50110"/>
    </source>
</evidence>
<dbReference type="GO" id="GO:0003677">
    <property type="term" value="F:DNA binding"/>
    <property type="evidence" value="ECO:0007669"/>
    <property type="project" value="UniProtKB-KW"/>
</dbReference>
<evidence type="ECO:0000256" key="5">
    <source>
        <dbReference type="PROSITE-ProRule" id="PRU00169"/>
    </source>
</evidence>
<feature type="region of interest" description="Disordered" evidence="6">
    <location>
        <begin position="1"/>
        <end position="28"/>
    </location>
</feature>
<evidence type="ECO:0000256" key="6">
    <source>
        <dbReference type="SAM" id="MobiDB-lite"/>
    </source>
</evidence>
<dbReference type="SMART" id="SM00421">
    <property type="entry name" value="HTH_LUXR"/>
    <property type="match status" value="1"/>
</dbReference>
<keyword evidence="1 5" id="KW-0597">Phosphoprotein</keyword>
<dbReference type="InterPro" id="IPR011006">
    <property type="entry name" value="CheY-like_superfamily"/>
</dbReference>
<dbReference type="PROSITE" id="PS50043">
    <property type="entry name" value="HTH_LUXR_2"/>
    <property type="match status" value="1"/>
</dbReference>
<dbReference type="CDD" id="cd17535">
    <property type="entry name" value="REC_NarL-like"/>
    <property type="match status" value="1"/>
</dbReference>
<keyword evidence="10" id="KW-1185">Reference proteome</keyword>
<sequence length="263" mass="28111">MHARPDEPSVPARRDTSGIGADRPAAPKVPRWHRRPAILVQVASHSASVVRIGIVEDQPLFRNMLELTLGAEPGVRVVAAVGTVADANRLLRPGTIDVVVMDIDLPDGNGISLGVTMRRQQPGLGILLLSAHDAMDLLLDLPADVASGWSYLSKTSSTSSAVLAAAIRASARGETTLDPALIDRMTPRAGSAVERLTDRQYVVLRHLAEGLSNAGIGERLGITEKSVQNHINAIYQCLRIDSDPARNPRVSAALRLIEETGRS</sequence>
<dbReference type="PRINTS" id="PR00038">
    <property type="entry name" value="HTHLUXR"/>
</dbReference>
<evidence type="ECO:0000313" key="9">
    <source>
        <dbReference type="EMBL" id="RYV51242.1"/>
    </source>
</evidence>
<dbReference type="PANTHER" id="PTHR43214:SF24">
    <property type="entry name" value="TRANSCRIPTIONAL REGULATORY PROTEIN NARL-RELATED"/>
    <property type="match status" value="1"/>
</dbReference>
<feature type="domain" description="Response regulatory" evidence="8">
    <location>
        <begin position="51"/>
        <end position="169"/>
    </location>
</feature>
<dbReference type="InterPro" id="IPR000792">
    <property type="entry name" value="Tscrpt_reg_LuxR_C"/>
</dbReference>
<dbReference type="PANTHER" id="PTHR43214">
    <property type="entry name" value="TWO-COMPONENT RESPONSE REGULATOR"/>
    <property type="match status" value="1"/>
</dbReference>
<gene>
    <name evidence="9" type="ORF">EUA98_09495</name>
</gene>
<proteinExistence type="predicted"/>
<dbReference type="OrthoDB" id="5145487at2"/>
<organism evidence="9 10">
    <name type="scientific">Pengzhenrongella frigida</name>
    <dbReference type="NCBI Taxonomy" id="1259133"/>
    <lineage>
        <taxon>Bacteria</taxon>
        <taxon>Bacillati</taxon>
        <taxon>Actinomycetota</taxon>
        <taxon>Actinomycetes</taxon>
        <taxon>Micrococcales</taxon>
        <taxon>Pengzhenrongella</taxon>
    </lineage>
</organism>
<dbReference type="GO" id="GO:0006355">
    <property type="term" value="P:regulation of DNA-templated transcription"/>
    <property type="evidence" value="ECO:0007669"/>
    <property type="project" value="InterPro"/>
</dbReference>
<dbReference type="AlphaFoldDB" id="A0A4Q5MZF6"/>
<dbReference type="GO" id="GO:0000160">
    <property type="term" value="P:phosphorelay signal transduction system"/>
    <property type="evidence" value="ECO:0007669"/>
    <property type="project" value="InterPro"/>
</dbReference>
<evidence type="ECO:0000256" key="4">
    <source>
        <dbReference type="ARBA" id="ARBA00023163"/>
    </source>
</evidence>
<comment type="caution">
    <text evidence="9">The sequence shown here is derived from an EMBL/GenBank/DDBJ whole genome shotgun (WGS) entry which is preliminary data.</text>
</comment>
<dbReference type="SUPFAM" id="SSF46894">
    <property type="entry name" value="C-terminal effector domain of the bipartite response regulators"/>
    <property type="match status" value="1"/>
</dbReference>
<dbReference type="Proteomes" id="UP000293764">
    <property type="component" value="Unassembled WGS sequence"/>
</dbReference>
<feature type="modified residue" description="4-aspartylphosphate" evidence="5">
    <location>
        <position position="102"/>
    </location>
</feature>
<evidence type="ECO:0000256" key="1">
    <source>
        <dbReference type="ARBA" id="ARBA00022553"/>
    </source>
</evidence>
<feature type="compositionally biased region" description="Basic and acidic residues" evidence="6">
    <location>
        <begin position="1"/>
        <end position="16"/>
    </location>
</feature>